<reference evidence="3" key="1">
    <citation type="submission" date="2016-12" db="EMBL/GenBank/DDBJ databases">
        <authorList>
            <person name="Brunel B."/>
        </authorList>
    </citation>
    <scope>NUCLEOTIDE SEQUENCE [LARGE SCALE GENOMIC DNA]</scope>
</reference>
<proteinExistence type="predicted"/>
<evidence type="ECO:0000313" key="2">
    <source>
        <dbReference type="EMBL" id="SJM28183.1"/>
    </source>
</evidence>
<dbReference type="Proteomes" id="UP000245698">
    <property type="component" value="Unassembled WGS sequence"/>
</dbReference>
<name>A0A2P9AAP2_9HYPH</name>
<evidence type="ECO:0000256" key="1">
    <source>
        <dbReference type="SAM" id="MobiDB-lite"/>
    </source>
</evidence>
<dbReference type="EMBL" id="FUIG01000013">
    <property type="protein sequence ID" value="SJM28183.1"/>
    <property type="molecule type" value="Genomic_DNA"/>
</dbReference>
<dbReference type="AlphaFoldDB" id="A0A2P9AAP2"/>
<evidence type="ECO:0000313" key="3">
    <source>
        <dbReference type="Proteomes" id="UP000245698"/>
    </source>
</evidence>
<keyword evidence="3" id="KW-1185">Reference proteome</keyword>
<sequence length="64" mass="6533">MAGRPEEVVSRGAPSSPSVTGKVASDVPTPSVAFGDISPSRAPQGGRLGAVAQRSRLYPPFRIG</sequence>
<protein>
    <submittedName>
        <fullName evidence="2">Uncharacterized protein</fullName>
    </submittedName>
</protein>
<organism evidence="2 3">
    <name type="scientific">Mesorhizobium delmotii</name>
    <dbReference type="NCBI Taxonomy" id="1631247"/>
    <lineage>
        <taxon>Bacteria</taxon>
        <taxon>Pseudomonadati</taxon>
        <taxon>Pseudomonadota</taxon>
        <taxon>Alphaproteobacteria</taxon>
        <taxon>Hyphomicrobiales</taxon>
        <taxon>Phyllobacteriaceae</taxon>
        <taxon>Mesorhizobium</taxon>
    </lineage>
</organism>
<accession>A0A2P9AAP2</accession>
<gene>
    <name evidence="2" type="ORF">BQ8482_110113</name>
</gene>
<feature type="region of interest" description="Disordered" evidence="1">
    <location>
        <begin position="1"/>
        <end position="53"/>
    </location>
</feature>